<dbReference type="Gene3D" id="3.40.50.10260">
    <property type="entry name" value="YjeF N-terminal domain"/>
    <property type="match status" value="1"/>
</dbReference>
<dbReference type="InterPro" id="IPR036652">
    <property type="entry name" value="YjeF_N_dom_sf"/>
</dbReference>
<feature type="binding site" evidence="17">
    <location>
        <position position="280"/>
    </location>
    <ligand>
        <name>(6S)-NADPHX</name>
        <dbReference type="ChEBI" id="CHEBI:64076"/>
    </ligand>
</feature>
<evidence type="ECO:0000256" key="17">
    <source>
        <dbReference type="HAMAP-Rule" id="MF_01965"/>
    </source>
</evidence>
<comment type="subunit">
    <text evidence="17">Homotetramer.</text>
</comment>
<keyword evidence="13" id="KW-0511">Multifunctional enzyme</keyword>
<keyword evidence="12 17" id="KW-0456">Lyase</keyword>
<keyword evidence="9 18" id="KW-0630">Potassium</keyword>
<comment type="function">
    <text evidence="14 19">Bifunctional enzyme that catalyzes the epimerization of the S- and R-forms of NAD(P)HX and the dehydration of the S-form of NAD(P)HX at the expense of ADP, which is converted to AMP. This allows the repair of both epimers of NAD(P)HX, a damaged form of NAD(P)H that is a result of enzymatic or heat-dependent hydration.</text>
</comment>
<dbReference type="GO" id="GO:0110051">
    <property type="term" value="P:metabolite repair"/>
    <property type="evidence" value="ECO:0007669"/>
    <property type="project" value="TreeGrafter"/>
</dbReference>
<evidence type="ECO:0000256" key="16">
    <source>
        <dbReference type="ARBA" id="ARBA00049209"/>
    </source>
</evidence>
<dbReference type="PANTHER" id="PTHR12592:SF0">
    <property type="entry name" value="ATP-DEPENDENT (S)-NAD(P)H-HYDRATE DEHYDRATASE"/>
    <property type="match status" value="1"/>
</dbReference>
<dbReference type="Proteomes" id="UP000231586">
    <property type="component" value="Unassembled WGS sequence"/>
</dbReference>
<evidence type="ECO:0000256" key="12">
    <source>
        <dbReference type="ARBA" id="ARBA00023239"/>
    </source>
</evidence>
<comment type="catalytic activity">
    <reaction evidence="2 18 19">
        <text>(6R)-NADPHX = (6S)-NADPHX</text>
        <dbReference type="Rhea" id="RHEA:32227"/>
        <dbReference type="ChEBI" id="CHEBI:64076"/>
        <dbReference type="ChEBI" id="CHEBI:64077"/>
        <dbReference type="EC" id="5.1.99.6"/>
    </reaction>
</comment>
<dbReference type="Pfam" id="PF03853">
    <property type="entry name" value="YjeF_N"/>
    <property type="match status" value="1"/>
</dbReference>
<dbReference type="EC" id="4.2.1.136" evidence="19"/>
<keyword evidence="7 17" id="KW-0067">ATP-binding</keyword>
<feature type="binding site" evidence="17">
    <location>
        <begin position="437"/>
        <end position="441"/>
    </location>
    <ligand>
        <name>AMP</name>
        <dbReference type="ChEBI" id="CHEBI:456215"/>
    </ligand>
</feature>
<evidence type="ECO:0000256" key="19">
    <source>
        <dbReference type="PIRNR" id="PIRNR017184"/>
    </source>
</evidence>
<dbReference type="InterPro" id="IPR000631">
    <property type="entry name" value="CARKD"/>
</dbReference>
<feature type="binding site" evidence="18">
    <location>
        <begin position="60"/>
        <end position="64"/>
    </location>
    <ligand>
        <name>(6S)-NADPHX</name>
        <dbReference type="ChEBI" id="CHEBI:64076"/>
    </ligand>
</feature>
<comment type="cofactor">
    <cofactor evidence="18 19">
        <name>K(+)</name>
        <dbReference type="ChEBI" id="CHEBI:29103"/>
    </cofactor>
    <text evidence="18 19">Binds 1 potassium ion per subunit.</text>
</comment>
<comment type="caution">
    <text evidence="22">The sequence shown here is derived from an EMBL/GenBank/DDBJ whole genome shotgun (WGS) entry which is preliminary data.</text>
</comment>
<reference evidence="22 23" key="1">
    <citation type="submission" date="2017-11" db="EMBL/GenBank/DDBJ databases">
        <title>Genomic Encyclopedia of Archaeal and Bacterial Type Strains, Phase II (KMG-II): From Individual Species to Whole Genera.</title>
        <authorList>
            <person name="Goeker M."/>
        </authorList>
    </citation>
    <scope>NUCLEOTIDE SEQUENCE [LARGE SCALE GENOMIC DNA]</scope>
    <source>
        <strain evidence="22 23">DSM 22413</strain>
    </source>
</reference>
<dbReference type="GO" id="GO:0016301">
    <property type="term" value="F:kinase activity"/>
    <property type="evidence" value="ECO:0007669"/>
    <property type="project" value="UniProtKB-KW"/>
</dbReference>
<keyword evidence="8 17" id="KW-0521">NADP</keyword>
<feature type="binding site" evidence="18">
    <location>
        <position position="183"/>
    </location>
    <ligand>
        <name>K(+)</name>
        <dbReference type="ChEBI" id="CHEBI:29103"/>
    </ligand>
</feature>
<dbReference type="NCBIfam" id="TIGR00197">
    <property type="entry name" value="yjeF_nterm"/>
    <property type="match status" value="1"/>
</dbReference>
<evidence type="ECO:0000256" key="14">
    <source>
        <dbReference type="ARBA" id="ARBA00025153"/>
    </source>
</evidence>
<comment type="similarity">
    <text evidence="3 19">In the N-terminal section; belongs to the NnrE/AIBP family.</text>
</comment>
<evidence type="ECO:0000256" key="2">
    <source>
        <dbReference type="ARBA" id="ARBA00000909"/>
    </source>
</evidence>
<dbReference type="InterPro" id="IPR030677">
    <property type="entry name" value="Nnr"/>
</dbReference>
<gene>
    <name evidence="18" type="primary">nnrE</name>
    <name evidence="17" type="synonym">nnrD</name>
    <name evidence="22" type="ORF">CLV34_0726</name>
</gene>
<dbReference type="SUPFAM" id="SSF53613">
    <property type="entry name" value="Ribokinase-like"/>
    <property type="match status" value="1"/>
</dbReference>
<comment type="function">
    <text evidence="18">Catalyzes the epimerization of the S- and R-forms of NAD(P)HX, a damaged form of NAD(P)H that is a result of enzymatic or heat-dependent hydration. This is a prerequisite for the S-specific NAD(P)H-hydrate dehydratase to allow the repair of both epimers of NAD(P)HX.</text>
</comment>
<keyword evidence="6 17" id="KW-0547">Nucleotide-binding</keyword>
<comment type="function">
    <text evidence="17">Catalyzes the dehydration of the S-form of NAD(P)HX at the expense of ADP, which is converted to AMP. Together with NAD(P)HX epimerase, which catalyzes the epimerization of the S- and R-forms, the enzyme allows the repair of both epimers of NAD(P)HX, a damaged form of NAD(P)H that is a result of enzymatic or heat-dependent hydration.</text>
</comment>
<feature type="domain" description="YjeF N-terminal" evidence="21">
    <location>
        <begin position="5"/>
        <end position="237"/>
    </location>
</feature>
<dbReference type="OrthoDB" id="9806925at2"/>
<keyword evidence="10 17" id="KW-0520">NAD</keyword>
<evidence type="ECO:0000256" key="18">
    <source>
        <dbReference type="HAMAP-Rule" id="MF_01966"/>
    </source>
</evidence>
<feature type="binding site" evidence="18">
    <location>
        <position position="180"/>
    </location>
    <ligand>
        <name>(6S)-NADPHX</name>
        <dbReference type="ChEBI" id="CHEBI:64076"/>
    </ligand>
</feature>
<dbReference type="RefSeq" id="WP_100348824.1">
    <property type="nucleotide sequence ID" value="NZ_PGTZ01000006.1"/>
</dbReference>
<keyword evidence="23" id="KW-1185">Reference proteome</keyword>
<evidence type="ECO:0000256" key="1">
    <source>
        <dbReference type="ARBA" id="ARBA00000013"/>
    </source>
</evidence>
<feature type="domain" description="YjeF C-terminal" evidence="20">
    <location>
        <begin position="245"/>
        <end position="530"/>
    </location>
</feature>
<feature type="binding site" evidence="18">
    <location>
        <position position="139"/>
    </location>
    <ligand>
        <name>K(+)</name>
        <dbReference type="ChEBI" id="CHEBI:29103"/>
    </ligand>
</feature>
<feature type="binding site" evidence="17">
    <location>
        <position position="395"/>
    </location>
    <ligand>
        <name>(6S)-NADPHX</name>
        <dbReference type="ChEBI" id="CHEBI:64076"/>
    </ligand>
</feature>
<evidence type="ECO:0000256" key="3">
    <source>
        <dbReference type="ARBA" id="ARBA00006001"/>
    </source>
</evidence>
<dbReference type="PROSITE" id="PS51385">
    <property type="entry name" value="YJEF_N"/>
    <property type="match status" value="1"/>
</dbReference>
<evidence type="ECO:0000256" key="9">
    <source>
        <dbReference type="ARBA" id="ARBA00022958"/>
    </source>
</evidence>
<dbReference type="PANTHER" id="PTHR12592">
    <property type="entry name" value="ATP-DEPENDENT (S)-NAD(P)H-HYDRATE DEHYDRATASE FAMILY MEMBER"/>
    <property type="match status" value="1"/>
</dbReference>
<dbReference type="GO" id="GO:0046496">
    <property type="term" value="P:nicotinamide nucleotide metabolic process"/>
    <property type="evidence" value="ECO:0007669"/>
    <property type="project" value="UniProtKB-UniRule"/>
</dbReference>
<evidence type="ECO:0000256" key="7">
    <source>
        <dbReference type="ARBA" id="ARBA00022840"/>
    </source>
</evidence>
<evidence type="ECO:0000256" key="11">
    <source>
        <dbReference type="ARBA" id="ARBA00023235"/>
    </source>
</evidence>
<dbReference type="EC" id="5.1.99.6" evidence="19"/>
<comment type="cofactor">
    <cofactor evidence="17">
        <name>Mg(2+)</name>
        <dbReference type="ChEBI" id="CHEBI:18420"/>
    </cofactor>
</comment>
<evidence type="ECO:0000256" key="13">
    <source>
        <dbReference type="ARBA" id="ARBA00023268"/>
    </source>
</evidence>
<dbReference type="GO" id="GO:0052856">
    <property type="term" value="F:NAD(P)HX epimerase activity"/>
    <property type="evidence" value="ECO:0007669"/>
    <property type="project" value="UniProtKB-UniRule"/>
</dbReference>
<comment type="similarity">
    <text evidence="4 19">In the C-terminal section; belongs to the NnrD/CARKD family.</text>
</comment>
<evidence type="ECO:0000256" key="5">
    <source>
        <dbReference type="ARBA" id="ARBA00022723"/>
    </source>
</evidence>
<evidence type="ECO:0000256" key="8">
    <source>
        <dbReference type="ARBA" id="ARBA00022857"/>
    </source>
</evidence>
<dbReference type="InterPro" id="IPR017953">
    <property type="entry name" value="Carbohydrate_kinase_pred_CS"/>
</dbReference>
<dbReference type="Pfam" id="PF01256">
    <property type="entry name" value="Carb_kinase"/>
    <property type="match status" value="1"/>
</dbReference>
<feature type="binding site" evidence="17">
    <location>
        <position position="465"/>
    </location>
    <ligand>
        <name>AMP</name>
        <dbReference type="ChEBI" id="CHEBI:456215"/>
    </ligand>
</feature>
<evidence type="ECO:0000313" key="22">
    <source>
        <dbReference type="EMBL" id="PJI94878.1"/>
    </source>
</evidence>
<dbReference type="GO" id="GO:0052855">
    <property type="term" value="F:ADP-dependent NAD(P)H-hydrate dehydratase activity"/>
    <property type="evidence" value="ECO:0007669"/>
    <property type="project" value="UniProtKB-UniRule"/>
</dbReference>
<dbReference type="PIRSF" id="PIRSF017184">
    <property type="entry name" value="Nnr"/>
    <property type="match status" value="1"/>
</dbReference>
<dbReference type="InterPro" id="IPR029056">
    <property type="entry name" value="Ribokinase-like"/>
</dbReference>
<dbReference type="HAMAP" id="MF_01966">
    <property type="entry name" value="NADHX_epimerase"/>
    <property type="match status" value="1"/>
</dbReference>
<protein>
    <recommendedName>
        <fullName evidence="19">Bifunctional NAD(P)H-hydrate repair enzyme</fullName>
    </recommendedName>
    <alternativeName>
        <fullName evidence="19">Nicotinamide nucleotide repair protein</fullName>
    </alternativeName>
    <domain>
        <recommendedName>
            <fullName evidence="19">ADP-dependent (S)-NAD(P)H-hydrate dehydratase</fullName>
            <ecNumber evidence="19">4.2.1.136</ecNumber>
        </recommendedName>
        <alternativeName>
            <fullName evidence="19">ADP-dependent NAD(P)HX dehydratase</fullName>
        </alternativeName>
    </domain>
    <domain>
        <recommendedName>
            <fullName evidence="19">NAD(P)H-hydrate epimerase</fullName>
            <ecNumber evidence="19">5.1.99.6</ecNumber>
        </recommendedName>
    </domain>
</protein>
<dbReference type="CDD" id="cd01171">
    <property type="entry name" value="YXKO-related"/>
    <property type="match status" value="1"/>
</dbReference>
<dbReference type="PROSITE" id="PS01050">
    <property type="entry name" value="YJEF_C_2"/>
    <property type="match status" value="1"/>
</dbReference>
<feature type="binding site" evidence="17">
    <location>
        <position position="330"/>
    </location>
    <ligand>
        <name>(6S)-NADPHX</name>
        <dbReference type="ChEBI" id="CHEBI:64076"/>
    </ligand>
</feature>
<evidence type="ECO:0000259" key="20">
    <source>
        <dbReference type="PROSITE" id="PS51383"/>
    </source>
</evidence>
<feature type="binding site" evidence="17">
    <location>
        <position position="466"/>
    </location>
    <ligand>
        <name>(6S)-NADPHX</name>
        <dbReference type="ChEBI" id="CHEBI:64076"/>
    </ligand>
</feature>
<accession>A0A2M8WVC7</accession>
<evidence type="ECO:0000313" key="23">
    <source>
        <dbReference type="Proteomes" id="UP000231586"/>
    </source>
</evidence>
<evidence type="ECO:0000259" key="21">
    <source>
        <dbReference type="PROSITE" id="PS51385"/>
    </source>
</evidence>
<comment type="catalytic activity">
    <reaction evidence="15 17 19">
        <text>(6S)-NADHX + ADP = AMP + phosphate + NADH + H(+)</text>
        <dbReference type="Rhea" id="RHEA:32223"/>
        <dbReference type="ChEBI" id="CHEBI:15378"/>
        <dbReference type="ChEBI" id="CHEBI:43474"/>
        <dbReference type="ChEBI" id="CHEBI:57945"/>
        <dbReference type="ChEBI" id="CHEBI:64074"/>
        <dbReference type="ChEBI" id="CHEBI:456215"/>
        <dbReference type="ChEBI" id="CHEBI:456216"/>
        <dbReference type="EC" id="4.2.1.136"/>
    </reaction>
</comment>
<dbReference type="SUPFAM" id="SSF64153">
    <property type="entry name" value="YjeF N-terminal domain-like"/>
    <property type="match status" value="1"/>
</dbReference>
<dbReference type="PROSITE" id="PS51383">
    <property type="entry name" value="YJEF_C_3"/>
    <property type="match status" value="1"/>
</dbReference>
<keyword evidence="22" id="KW-0418">Kinase</keyword>
<feature type="binding site" evidence="18">
    <location>
        <position position="61"/>
    </location>
    <ligand>
        <name>K(+)</name>
        <dbReference type="ChEBI" id="CHEBI:29103"/>
    </ligand>
</feature>
<dbReference type="GO" id="GO:0005524">
    <property type="term" value="F:ATP binding"/>
    <property type="evidence" value="ECO:0007669"/>
    <property type="project" value="UniProtKB-UniRule"/>
</dbReference>
<comment type="similarity">
    <text evidence="18">Belongs to the NnrE/AIBP family.</text>
</comment>
<sequence>MTESFAAADVRAAEEPLLAEGRPLMERAAFALALRVVSLVRARRGSLGGARVLLLVGSGSNGGDALFAGAALRRRGVAVDALALAARVHEPGRTAFERAGGRLDGATGADLRDGTAPTDATDGAARAAEHAVTYDVVVDALVGTGARGGLREPAAGFVARLDDLLHARSARERPVVVAVDVPSGVGVDDGTLPGPSLAADVTVTFGVAKHCLLLPPAASRAGEVHVADIGLGRVRGHGRAVRRLDGEDVAASWPSPTASDQKYSRGVLGIVAGSTRFPGAAVLASSGAVRAGVGMVRYVGPEPVAREVLAARPEVVPAEGRVQAWAVGPGLPGAGDDDLPDDVVEQHRHVRAVLAAAAGRLGADVGGRRVPVVVDAGALTLLPERVPPTVVLTPHAGELAALLRARGEDVDRTAVEAEPLRHAARAHELTGATVLLKGAVTIVVGRGVVWSQADGPAWLATAGAGDVLTGVLGALLAARSAEALADDTLPARLAAVAASVHGRAAHAANPGGPVAALDVAHAVPGVVAGLLRG</sequence>
<dbReference type="InterPro" id="IPR004443">
    <property type="entry name" value="YjeF_N_dom"/>
</dbReference>
<evidence type="ECO:0000256" key="15">
    <source>
        <dbReference type="ARBA" id="ARBA00048238"/>
    </source>
</evidence>
<dbReference type="Gene3D" id="3.40.1190.20">
    <property type="match status" value="1"/>
</dbReference>
<comment type="caution">
    <text evidence="18">Lacks conserved residue(s) required for the propagation of feature annotation.</text>
</comment>
<comment type="catalytic activity">
    <reaction evidence="16 17 19">
        <text>(6S)-NADPHX + ADP = AMP + phosphate + NADPH + H(+)</text>
        <dbReference type="Rhea" id="RHEA:32235"/>
        <dbReference type="ChEBI" id="CHEBI:15378"/>
        <dbReference type="ChEBI" id="CHEBI:43474"/>
        <dbReference type="ChEBI" id="CHEBI:57783"/>
        <dbReference type="ChEBI" id="CHEBI:64076"/>
        <dbReference type="ChEBI" id="CHEBI:456215"/>
        <dbReference type="ChEBI" id="CHEBI:456216"/>
        <dbReference type="EC" id="4.2.1.136"/>
    </reaction>
</comment>
<dbReference type="AlphaFoldDB" id="A0A2M8WVC7"/>
<dbReference type="EMBL" id="PGTZ01000006">
    <property type="protein sequence ID" value="PJI94878.1"/>
    <property type="molecule type" value="Genomic_DNA"/>
</dbReference>
<proteinExistence type="inferred from homology"/>
<evidence type="ECO:0000256" key="10">
    <source>
        <dbReference type="ARBA" id="ARBA00023027"/>
    </source>
</evidence>
<name>A0A2M8WVC7_9MICO</name>
<organism evidence="22 23">
    <name type="scientific">Luteimicrobium subarcticum</name>
    <dbReference type="NCBI Taxonomy" id="620910"/>
    <lineage>
        <taxon>Bacteria</taxon>
        <taxon>Bacillati</taxon>
        <taxon>Actinomycetota</taxon>
        <taxon>Actinomycetes</taxon>
        <taxon>Micrococcales</taxon>
        <taxon>Luteimicrobium</taxon>
    </lineage>
</organism>
<keyword evidence="5 18" id="KW-0479">Metal-binding</keyword>
<feature type="binding site" evidence="18">
    <location>
        <begin position="143"/>
        <end position="149"/>
    </location>
    <ligand>
        <name>(6S)-NADPHX</name>
        <dbReference type="ChEBI" id="CHEBI:64076"/>
    </ligand>
</feature>
<keyword evidence="22" id="KW-0808">Transferase</keyword>
<comment type="catalytic activity">
    <reaction evidence="1 18 19">
        <text>(6R)-NADHX = (6S)-NADHX</text>
        <dbReference type="Rhea" id="RHEA:32215"/>
        <dbReference type="ChEBI" id="CHEBI:64074"/>
        <dbReference type="ChEBI" id="CHEBI:64075"/>
        <dbReference type="EC" id="5.1.99.6"/>
    </reaction>
</comment>
<keyword evidence="11 18" id="KW-0413">Isomerase</keyword>
<evidence type="ECO:0000256" key="4">
    <source>
        <dbReference type="ARBA" id="ARBA00009524"/>
    </source>
</evidence>
<evidence type="ECO:0000256" key="6">
    <source>
        <dbReference type="ARBA" id="ARBA00022741"/>
    </source>
</evidence>
<dbReference type="HAMAP" id="MF_01965">
    <property type="entry name" value="NADHX_dehydratase"/>
    <property type="match status" value="1"/>
</dbReference>
<dbReference type="GO" id="GO:0046872">
    <property type="term" value="F:metal ion binding"/>
    <property type="evidence" value="ECO:0007669"/>
    <property type="project" value="UniProtKB-UniRule"/>
</dbReference>
<comment type="similarity">
    <text evidence="17">Belongs to the NnrD/CARKD family.</text>
</comment>